<keyword evidence="1" id="KW-0193">Cuticle</keyword>
<dbReference type="Pfam" id="PF00379">
    <property type="entry name" value="Chitin_bind_4"/>
    <property type="match status" value="1"/>
</dbReference>
<reference evidence="2" key="1">
    <citation type="submission" date="2020-08" db="EMBL/GenBank/DDBJ databases">
        <title>Multicomponent nature underlies the extraordinary mechanical properties of spider dragline silk.</title>
        <authorList>
            <person name="Kono N."/>
            <person name="Nakamura H."/>
            <person name="Mori M."/>
            <person name="Yoshida Y."/>
            <person name="Ohtoshi R."/>
            <person name="Malay A.D."/>
            <person name="Moran D.A.P."/>
            <person name="Tomita M."/>
            <person name="Numata K."/>
            <person name="Arakawa K."/>
        </authorList>
    </citation>
    <scope>NUCLEOTIDE SEQUENCE</scope>
</reference>
<sequence length="185" mass="19955">MLPNLCRYRKSVQPYPLNSPAAPVANYGAAHLLPFPFQMSALPGVGVWGVPASISGPVTRRSTTAGIYGRVVPIPAGTRAHYNLQNFAGPGTYKFGYDTGPGPNQSFRQEERGPEGEVKGRYGYVEPSGALRVVEYRADSTGFHILKTRTLVPDMKPKPAVKVRTPFVGPLPPFIPTSYVVNLAG</sequence>
<name>A0A8X6IPS8_9ARAC</name>
<dbReference type="GO" id="GO:0008010">
    <property type="term" value="F:structural constituent of chitin-based larval cuticle"/>
    <property type="evidence" value="ECO:0007669"/>
    <property type="project" value="TreeGrafter"/>
</dbReference>
<dbReference type="InterPro" id="IPR000618">
    <property type="entry name" value="Insect_cuticle"/>
</dbReference>
<keyword evidence="3" id="KW-1185">Reference proteome</keyword>
<evidence type="ECO:0000313" key="3">
    <source>
        <dbReference type="Proteomes" id="UP000886998"/>
    </source>
</evidence>
<dbReference type="PANTHER" id="PTHR10380">
    <property type="entry name" value="CUTICLE PROTEIN"/>
    <property type="match status" value="1"/>
</dbReference>
<dbReference type="AlphaFoldDB" id="A0A8X6IPS8"/>
<dbReference type="EMBL" id="BMAV01027024">
    <property type="protein sequence ID" value="GFS55287.1"/>
    <property type="molecule type" value="Genomic_DNA"/>
</dbReference>
<evidence type="ECO:0008006" key="4">
    <source>
        <dbReference type="Google" id="ProtNLM"/>
    </source>
</evidence>
<dbReference type="GO" id="GO:0062129">
    <property type="term" value="C:chitin-based extracellular matrix"/>
    <property type="evidence" value="ECO:0007669"/>
    <property type="project" value="TreeGrafter"/>
</dbReference>
<dbReference type="PROSITE" id="PS51155">
    <property type="entry name" value="CHIT_BIND_RR_2"/>
    <property type="match status" value="1"/>
</dbReference>
<accession>A0A8X6IPS8</accession>
<dbReference type="OrthoDB" id="6436078at2759"/>
<evidence type="ECO:0000256" key="1">
    <source>
        <dbReference type="PROSITE-ProRule" id="PRU00497"/>
    </source>
</evidence>
<proteinExistence type="predicted"/>
<evidence type="ECO:0000313" key="2">
    <source>
        <dbReference type="EMBL" id="GFS55287.1"/>
    </source>
</evidence>
<dbReference type="Proteomes" id="UP000886998">
    <property type="component" value="Unassembled WGS sequence"/>
</dbReference>
<protein>
    <recommendedName>
        <fullName evidence="4">Cuticle protein</fullName>
    </recommendedName>
</protein>
<gene>
    <name evidence="2" type="primary">AVEN_138077_1</name>
    <name evidence="2" type="ORF">TNIN_236981</name>
</gene>
<dbReference type="InterPro" id="IPR050468">
    <property type="entry name" value="Cuticle_Struct_Prot"/>
</dbReference>
<organism evidence="2 3">
    <name type="scientific">Trichonephila inaurata madagascariensis</name>
    <dbReference type="NCBI Taxonomy" id="2747483"/>
    <lineage>
        <taxon>Eukaryota</taxon>
        <taxon>Metazoa</taxon>
        <taxon>Ecdysozoa</taxon>
        <taxon>Arthropoda</taxon>
        <taxon>Chelicerata</taxon>
        <taxon>Arachnida</taxon>
        <taxon>Araneae</taxon>
        <taxon>Araneomorphae</taxon>
        <taxon>Entelegynae</taxon>
        <taxon>Araneoidea</taxon>
        <taxon>Nephilidae</taxon>
        <taxon>Trichonephila</taxon>
        <taxon>Trichonephila inaurata</taxon>
    </lineage>
</organism>
<comment type="caution">
    <text evidence="2">The sequence shown here is derived from an EMBL/GenBank/DDBJ whole genome shotgun (WGS) entry which is preliminary data.</text>
</comment>
<dbReference type="PRINTS" id="PR00947">
    <property type="entry name" value="CUTICLE"/>
</dbReference>